<dbReference type="RefSeq" id="WP_380842168.1">
    <property type="nucleotide sequence ID" value="NZ_JBHSFP010000013.1"/>
</dbReference>
<name>A0ABV9CJC4_9ACTN</name>
<dbReference type="Proteomes" id="UP001596004">
    <property type="component" value="Unassembled WGS sequence"/>
</dbReference>
<proteinExistence type="predicted"/>
<dbReference type="EMBL" id="JBHSFP010000013">
    <property type="protein sequence ID" value="MFC4533103.1"/>
    <property type="molecule type" value="Genomic_DNA"/>
</dbReference>
<reference evidence="2" key="1">
    <citation type="journal article" date="2019" name="Int. J. Syst. Evol. Microbiol.">
        <title>The Global Catalogue of Microorganisms (GCM) 10K type strain sequencing project: providing services to taxonomists for standard genome sequencing and annotation.</title>
        <authorList>
            <consortium name="The Broad Institute Genomics Platform"/>
            <consortium name="The Broad Institute Genome Sequencing Center for Infectious Disease"/>
            <person name="Wu L."/>
            <person name="Ma J."/>
        </authorList>
    </citation>
    <scope>NUCLEOTIDE SEQUENCE [LARGE SCALE GENOMIC DNA]</scope>
    <source>
        <strain evidence="2">CGMCC 4.7132</strain>
    </source>
</reference>
<comment type="caution">
    <text evidence="1">The sequence shown here is derived from an EMBL/GenBank/DDBJ whole genome shotgun (WGS) entry which is preliminary data.</text>
</comment>
<sequence>MRALFRRSRQVQPVSFNEATGEVCDTACRADAALHRARTTVLLFR</sequence>
<protein>
    <submittedName>
        <fullName evidence="1">Uncharacterized protein</fullName>
    </submittedName>
</protein>
<accession>A0ABV9CJC4</accession>
<keyword evidence="2" id="KW-1185">Reference proteome</keyword>
<gene>
    <name evidence="1" type="ORF">ACFO60_20205</name>
</gene>
<evidence type="ECO:0000313" key="1">
    <source>
        <dbReference type="EMBL" id="MFC4533103.1"/>
    </source>
</evidence>
<evidence type="ECO:0000313" key="2">
    <source>
        <dbReference type="Proteomes" id="UP001596004"/>
    </source>
</evidence>
<organism evidence="1 2">
    <name type="scientific">Sphaerisporangium dianthi</name>
    <dbReference type="NCBI Taxonomy" id="1436120"/>
    <lineage>
        <taxon>Bacteria</taxon>
        <taxon>Bacillati</taxon>
        <taxon>Actinomycetota</taxon>
        <taxon>Actinomycetes</taxon>
        <taxon>Streptosporangiales</taxon>
        <taxon>Streptosporangiaceae</taxon>
        <taxon>Sphaerisporangium</taxon>
    </lineage>
</organism>